<evidence type="ECO:0000313" key="2">
    <source>
        <dbReference type="Proteomes" id="UP001597417"/>
    </source>
</evidence>
<dbReference type="RefSeq" id="WP_378260386.1">
    <property type="nucleotide sequence ID" value="NZ_JBHUKR010000003.1"/>
</dbReference>
<comment type="caution">
    <text evidence="1">The sequence shown here is derived from an EMBL/GenBank/DDBJ whole genome shotgun (WGS) entry which is preliminary data.</text>
</comment>
<protein>
    <submittedName>
        <fullName evidence="1">Uncharacterized protein</fullName>
    </submittedName>
</protein>
<gene>
    <name evidence="1" type="ORF">ACFSXZ_01485</name>
</gene>
<proteinExistence type="predicted"/>
<keyword evidence="2" id="KW-1185">Reference proteome</keyword>
<name>A0ABW5FJ41_9PSEU</name>
<dbReference type="EMBL" id="JBHUKR010000003">
    <property type="protein sequence ID" value="MFD2414990.1"/>
    <property type="molecule type" value="Genomic_DNA"/>
</dbReference>
<sequence>MPKHIRSPYDVPDQPITALAQAWSQARTRTTLSARAQMGAINPEDLFVELAYGARITQEATCGRWCAVADLLRSGAVDSWAQIATAMGLTETATTDGFRAWLTAQRDLYRETGTIGINDVDAAELLTLAEAVTW</sequence>
<accession>A0ABW5FJ41</accession>
<reference evidence="2" key="1">
    <citation type="journal article" date="2019" name="Int. J. Syst. Evol. Microbiol.">
        <title>The Global Catalogue of Microorganisms (GCM) 10K type strain sequencing project: providing services to taxonomists for standard genome sequencing and annotation.</title>
        <authorList>
            <consortium name="The Broad Institute Genomics Platform"/>
            <consortium name="The Broad Institute Genome Sequencing Center for Infectious Disease"/>
            <person name="Wu L."/>
            <person name="Ma J."/>
        </authorList>
    </citation>
    <scope>NUCLEOTIDE SEQUENCE [LARGE SCALE GENOMIC DNA]</scope>
    <source>
        <strain evidence="2">CGMCC 4.7645</strain>
    </source>
</reference>
<evidence type="ECO:0000313" key="1">
    <source>
        <dbReference type="EMBL" id="MFD2414990.1"/>
    </source>
</evidence>
<dbReference type="Proteomes" id="UP001597417">
    <property type="component" value="Unassembled WGS sequence"/>
</dbReference>
<organism evidence="1 2">
    <name type="scientific">Amycolatopsis pigmentata</name>
    <dbReference type="NCBI Taxonomy" id="450801"/>
    <lineage>
        <taxon>Bacteria</taxon>
        <taxon>Bacillati</taxon>
        <taxon>Actinomycetota</taxon>
        <taxon>Actinomycetes</taxon>
        <taxon>Pseudonocardiales</taxon>
        <taxon>Pseudonocardiaceae</taxon>
        <taxon>Amycolatopsis</taxon>
    </lineage>
</organism>